<dbReference type="RefSeq" id="WP_194697396.1">
    <property type="nucleotide sequence ID" value="NZ_JADKPO010000022.1"/>
</dbReference>
<dbReference type="SUPFAM" id="SSF53448">
    <property type="entry name" value="Nucleotide-diphospho-sugar transferases"/>
    <property type="match status" value="1"/>
</dbReference>
<dbReference type="AlphaFoldDB" id="A0A930VQY0"/>
<dbReference type="Proteomes" id="UP000660668">
    <property type="component" value="Unassembled WGS sequence"/>
</dbReference>
<reference evidence="3" key="1">
    <citation type="submission" date="2020-11" db="EMBL/GenBank/DDBJ databases">
        <title>Nocardioides cynanchi sp. nov., isolated from soil of rhizosphere of Cynanchum wilfordii.</title>
        <authorList>
            <person name="Lee J.-S."/>
            <person name="Suh M.K."/>
            <person name="Kim J.-S."/>
        </authorList>
    </citation>
    <scope>NUCLEOTIDE SEQUENCE</scope>
    <source>
        <strain evidence="3">KCTC 19276</strain>
    </source>
</reference>
<evidence type="ECO:0000256" key="2">
    <source>
        <dbReference type="ARBA" id="ARBA00022695"/>
    </source>
</evidence>
<dbReference type="GO" id="GO:0070567">
    <property type="term" value="F:cytidylyltransferase activity"/>
    <property type="evidence" value="ECO:0007669"/>
    <property type="project" value="InterPro"/>
</dbReference>
<dbReference type="GO" id="GO:0005829">
    <property type="term" value="C:cytosol"/>
    <property type="evidence" value="ECO:0007669"/>
    <property type="project" value="TreeGrafter"/>
</dbReference>
<dbReference type="PANTHER" id="PTHR43015:SF1">
    <property type="entry name" value="D-RIBITOL-5-PHOSPHATE CYTIDYLYLTRANSFERASE"/>
    <property type="match status" value="1"/>
</dbReference>
<dbReference type="Gene3D" id="3.90.550.10">
    <property type="entry name" value="Spore Coat Polysaccharide Biosynthesis Protein SpsA, Chain A"/>
    <property type="match status" value="1"/>
</dbReference>
<dbReference type="InterPro" id="IPR029044">
    <property type="entry name" value="Nucleotide-diphossugar_trans"/>
</dbReference>
<organism evidence="3 4">
    <name type="scientific">Nocardioides agariphilus</name>
    <dbReference type="NCBI Taxonomy" id="433664"/>
    <lineage>
        <taxon>Bacteria</taxon>
        <taxon>Bacillati</taxon>
        <taxon>Actinomycetota</taxon>
        <taxon>Actinomycetes</taxon>
        <taxon>Propionibacteriales</taxon>
        <taxon>Nocardioidaceae</taxon>
        <taxon>Nocardioides</taxon>
    </lineage>
</organism>
<keyword evidence="1" id="KW-0808">Transferase</keyword>
<keyword evidence="4" id="KW-1185">Reference proteome</keyword>
<keyword evidence="2 3" id="KW-0548">Nucleotidyltransferase</keyword>
<evidence type="ECO:0000313" key="3">
    <source>
        <dbReference type="EMBL" id="MBF4769250.1"/>
    </source>
</evidence>
<gene>
    <name evidence="3" type="ORF">ISU10_15900</name>
</gene>
<dbReference type="InterPro" id="IPR034683">
    <property type="entry name" value="IspD/TarI"/>
</dbReference>
<evidence type="ECO:0000313" key="4">
    <source>
        <dbReference type="Proteomes" id="UP000660668"/>
    </source>
</evidence>
<name>A0A930VQY0_9ACTN</name>
<dbReference type="Pfam" id="PF01128">
    <property type="entry name" value="IspD"/>
    <property type="match status" value="1"/>
</dbReference>
<dbReference type="EMBL" id="JADKPO010000022">
    <property type="protein sequence ID" value="MBF4769250.1"/>
    <property type="molecule type" value="Genomic_DNA"/>
</dbReference>
<proteinExistence type="predicted"/>
<dbReference type="PANTHER" id="PTHR43015">
    <property type="entry name" value="D-RIBITOL-5-PHOSPHATE CYTIDYLYLTRANSFERASE"/>
    <property type="match status" value="1"/>
</dbReference>
<comment type="caution">
    <text evidence="3">The sequence shown here is derived from an EMBL/GenBank/DDBJ whole genome shotgun (WGS) entry which is preliminary data.</text>
</comment>
<protein>
    <submittedName>
        <fullName evidence="3">2-C-methyl-D-erythritol 4-phosphate cytidylyltransferase</fullName>
    </submittedName>
</protein>
<evidence type="ECO:0000256" key="1">
    <source>
        <dbReference type="ARBA" id="ARBA00022679"/>
    </source>
</evidence>
<sequence>MTEPDAAVIVVAAGSGTRAGGELNKVLTVVAGLPVVAWSVRTALALPDVRRVVVVHRRDEREAMGQALAPHLGEAEVVLVAGGDTRHASEWQALRVIADEIDSGAITVVAVHDAARPLADDDLFARTLAAAREHGGAVPVVPLESVVRRDGAEVGHDQLVTVQTPQAFRAVELLAAYRAAEADGFTGTDTASCVEKYAGVPVVAVPSTQSNLKVTFPGDVELAARLLTSAG</sequence>
<accession>A0A930VQY0</accession>